<keyword evidence="2" id="KW-1185">Reference proteome</keyword>
<protein>
    <submittedName>
        <fullName evidence="1">Uncharacterized protein</fullName>
    </submittedName>
</protein>
<proteinExistence type="predicted"/>
<organism evidence="1 2">
    <name type="scientific">Amblyomma americanum</name>
    <name type="common">Lone star tick</name>
    <dbReference type="NCBI Taxonomy" id="6943"/>
    <lineage>
        <taxon>Eukaryota</taxon>
        <taxon>Metazoa</taxon>
        <taxon>Ecdysozoa</taxon>
        <taxon>Arthropoda</taxon>
        <taxon>Chelicerata</taxon>
        <taxon>Arachnida</taxon>
        <taxon>Acari</taxon>
        <taxon>Parasitiformes</taxon>
        <taxon>Ixodida</taxon>
        <taxon>Ixodoidea</taxon>
        <taxon>Ixodidae</taxon>
        <taxon>Amblyomminae</taxon>
        <taxon>Amblyomma</taxon>
    </lineage>
</organism>
<reference evidence="1 2" key="1">
    <citation type="journal article" date="2023" name="Arcadia Sci">
        <title>De novo assembly of a long-read Amblyomma americanum tick genome.</title>
        <authorList>
            <person name="Chou S."/>
            <person name="Poskanzer K.E."/>
            <person name="Rollins M."/>
            <person name="Thuy-Boun P.S."/>
        </authorList>
    </citation>
    <scope>NUCLEOTIDE SEQUENCE [LARGE SCALE GENOMIC DNA]</scope>
    <source>
        <strain evidence="1">F_SG_1</strain>
        <tissue evidence="1">Salivary glands</tissue>
    </source>
</reference>
<dbReference type="AlphaFoldDB" id="A0AAQ4FCJ7"/>
<gene>
    <name evidence="1" type="ORF">V5799_008696</name>
</gene>
<dbReference type="EMBL" id="JARKHS020004089">
    <property type="protein sequence ID" value="KAK8784937.1"/>
    <property type="molecule type" value="Genomic_DNA"/>
</dbReference>
<evidence type="ECO:0000313" key="2">
    <source>
        <dbReference type="Proteomes" id="UP001321473"/>
    </source>
</evidence>
<accession>A0AAQ4FCJ7</accession>
<name>A0AAQ4FCJ7_AMBAM</name>
<dbReference type="Proteomes" id="UP001321473">
    <property type="component" value="Unassembled WGS sequence"/>
</dbReference>
<comment type="caution">
    <text evidence="1">The sequence shown here is derived from an EMBL/GenBank/DDBJ whole genome shotgun (WGS) entry which is preliminary data.</text>
</comment>
<evidence type="ECO:0000313" key="1">
    <source>
        <dbReference type="EMBL" id="KAK8784937.1"/>
    </source>
</evidence>
<sequence length="86" mass="9111">MAKKGGSSEGKRGGGTCSCCRCREERRRPDALNDCGEFYGAGGALSGGGGDSICDLRWARKRRADNSAVSCRVTVTYSGRKEDDKG</sequence>